<organism evidence="3 4">
    <name type="scientific">Alicyclobacillus acidoterrestris (strain ATCC 49025 / DSM 3922 / CIP 106132 / NCIMB 13137 / GD3B)</name>
    <dbReference type="NCBI Taxonomy" id="1356854"/>
    <lineage>
        <taxon>Bacteria</taxon>
        <taxon>Bacillati</taxon>
        <taxon>Bacillota</taxon>
        <taxon>Bacilli</taxon>
        <taxon>Bacillales</taxon>
        <taxon>Alicyclobacillaceae</taxon>
        <taxon>Alicyclobacillus</taxon>
    </lineage>
</organism>
<evidence type="ECO:0000313" key="3">
    <source>
        <dbReference type="EMBL" id="UNO50909.1"/>
    </source>
</evidence>
<dbReference type="InterPro" id="IPR051933">
    <property type="entry name" value="Resuscitation_pf_RpfB"/>
</dbReference>
<feature type="domain" description="3D" evidence="2">
    <location>
        <begin position="86"/>
        <end position="149"/>
    </location>
</feature>
<dbReference type="Proteomes" id="UP000829401">
    <property type="component" value="Chromosome"/>
</dbReference>
<dbReference type="RefSeq" id="WP_169513703.1">
    <property type="nucleotide sequence ID" value="NZ_AURB01000124.1"/>
</dbReference>
<accession>A0A9E6ZS32</accession>
<dbReference type="InterPro" id="IPR010611">
    <property type="entry name" value="3D_dom"/>
</dbReference>
<dbReference type="KEGG" id="aaco:K1I37_14775"/>
<reference evidence="4" key="1">
    <citation type="journal article" date="2022" name="G3 (Bethesda)">
        <title>Unveiling the complete genome sequence of Alicyclobacillus acidoterrestris DSM 3922T, a taint-producing strain.</title>
        <authorList>
            <person name="Leonardo I.C."/>
            <person name="Barreto Crespo M.T."/>
            <person name="Gaspar F.B."/>
        </authorList>
    </citation>
    <scope>NUCLEOTIDE SEQUENCE [LARGE SCALE GENOMIC DNA]</scope>
    <source>
        <strain evidence="4">DSM 3922</strain>
    </source>
</reference>
<dbReference type="PANTHER" id="PTHR39160">
    <property type="entry name" value="CELL WALL-BINDING PROTEIN YOCH"/>
    <property type="match status" value="1"/>
</dbReference>
<dbReference type="AlphaFoldDB" id="A0A9E6ZS32"/>
<dbReference type="Gene3D" id="2.40.40.10">
    <property type="entry name" value="RlpA-like domain"/>
    <property type="match status" value="1"/>
</dbReference>
<proteinExistence type="predicted"/>
<dbReference type="GO" id="GO:0019867">
    <property type="term" value="C:outer membrane"/>
    <property type="evidence" value="ECO:0007669"/>
    <property type="project" value="InterPro"/>
</dbReference>
<dbReference type="InterPro" id="IPR059180">
    <property type="entry name" value="3D_YorM"/>
</dbReference>
<protein>
    <submittedName>
        <fullName evidence="3">3D domain-containing protein</fullName>
    </submittedName>
</protein>
<dbReference type="InterPro" id="IPR036908">
    <property type="entry name" value="RlpA-like_sf"/>
</dbReference>
<name>A0A9E6ZS32_ALIAG</name>
<sequence length="154" mass="16932">MVGAVAGILIPPAPQPPVTPTISDDTVSIIDTYKAPTHTKRKRKRKSHKHASKPRWVTYIATAYSPYEPGQGTITASGKPVEQGTTIAVDPNIIPLGSTVEVEFADGTTHTYIGEDTGGAIKGNHIDIFFWSQQQCINFGRQYVKVRILHYDWT</sequence>
<dbReference type="PANTHER" id="PTHR39160:SF4">
    <property type="entry name" value="RESUSCITATION-PROMOTING FACTOR RPFB"/>
    <property type="match status" value="1"/>
</dbReference>
<dbReference type="Pfam" id="PF06725">
    <property type="entry name" value="3D"/>
    <property type="match status" value="1"/>
</dbReference>
<keyword evidence="1" id="KW-0732">Signal</keyword>
<dbReference type="EMBL" id="CP080467">
    <property type="protein sequence ID" value="UNO50909.1"/>
    <property type="molecule type" value="Genomic_DNA"/>
</dbReference>
<evidence type="ECO:0000313" key="4">
    <source>
        <dbReference type="Proteomes" id="UP000829401"/>
    </source>
</evidence>
<dbReference type="SUPFAM" id="SSF50685">
    <property type="entry name" value="Barwin-like endoglucanases"/>
    <property type="match status" value="1"/>
</dbReference>
<dbReference type="CDD" id="cd14667">
    <property type="entry name" value="3D_containing_proteins"/>
    <property type="match status" value="1"/>
</dbReference>
<dbReference type="GO" id="GO:0004553">
    <property type="term" value="F:hydrolase activity, hydrolyzing O-glycosyl compounds"/>
    <property type="evidence" value="ECO:0007669"/>
    <property type="project" value="InterPro"/>
</dbReference>
<dbReference type="GO" id="GO:0009254">
    <property type="term" value="P:peptidoglycan turnover"/>
    <property type="evidence" value="ECO:0007669"/>
    <property type="project" value="InterPro"/>
</dbReference>
<evidence type="ECO:0000259" key="2">
    <source>
        <dbReference type="Pfam" id="PF06725"/>
    </source>
</evidence>
<gene>
    <name evidence="3" type="ORF">K1I37_14775</name>
</gene>
<keyword evidence="4" id="KW-1185">Reference proteome</keyword>
<evidence type="ECO:0000256" key="1">
    <source>
        <dbReference type="ARBA" id="ARBA00022729"/>
    </source>
</evidence>